<dbReference type="PROSITE" id="PS51016">
    <property type="entry name" value="MYTH4"/>
    <property type="match status" value="1"/>
</dbReference>
<sequence length="1293" mass="145365">MAELTVENGSCMDWQKRCLVLESQLFKFRLQASKIRELLAEKMQELEQRVIEAEQRAEDAEKQVRVMEEKIKLTNVKTGESDSTLHRKYQELMCAVQGKEDLINKLETQLAKQKQLRTEEAKIVQEKAAKIKEWVTFKLREVSLYWNLSTEKNVFPTISSEHSLGCSDPLSLDPPAETTKILEALTFQSSLEGNCNAVSTLQQVGLGGTRFSDDLSARFHSHRLDSSSSGEIMSMLEGRLQTAEPPLVVSTSALTAHSFFPGRECSLGSSMTFPKIRAANTPRDSIQLAKRHHSQPQSGANSFHRVMHLETSTFQPITDSPVGCGHVEETDIDDDGVMEKMETECGLLRGEAGTCEGKYHLPAEQREAVSSEAGALDPGFSNFSCSTSGPFTYLIYRNVTVPVYSTLKGKATQISNVPFLDESSGSDDDCGSHASFRTSTAGSDNRKASMPGSPRAVKRGVSVSSLSSESDYAIPPDAYSLDGDYSEPEHKLQRTSSYSTDGGICTEPMEKSGYLLKMGSQVKTWKRRWFVLRNRQIMYYKSPSDVIRKPQGQLELNSSCQIVRGEGSQTFQLVTEKRTYFLTADSTNILEEWIHVLQSILRVQVSGPVGVPHSDAKPTVKGWLTKVKHGHSKLVWCALIGRTFYYYRNHEDKCPLGHLPLRESKVEEVDRSCDSDEDYETTGGGLLSSHCTLVIHPQDQSPTYLLIRTKQEKNTWLYHLTVAAGSSNATVGTSYEQLIGKLLDAEGDPNSPLWKHPMLCYSKDGLHTSLTTLPSEALQTEALKLFKSCQLFINVPVEASSIDYHVSLAQTALQVCLTHTELQNEIYCQLVKQTSCRQPQNHSVIQCWQLLALCAPLFLPQHHFLWYIKQHFQRHADPRSEIGKYAIYCQRSVDRTVQAGEREAKPSRMEIVSILLRNPYHHSLPFSIPVHFMNGTYQVVGFDGSSTVDEFIQRLNQETGMRKPSHMGFSLFTDDPSGRNLEHCLPGNMKICDVISKWEQALKELHPGKYEGGTRIVKLTYKNRLYFRSQAKGETDRERLLLAFQVSNEIANGRFPVNKELALEMVALMAQVEYGDLDRPGSSSPGGTSQMKMQHLLHQVLDKFYPKHYKQNITPEQLRQLTDRLATKWMVLQGCSPPECIRIYLTVARKWPLFGTKIFAAKVTGQLRSKAYGITYIIADSQERFYHLKVSYSYSSVLTFGGCRDDFMIVVSQMKERSSGKNSTEKLLFTMAIPKIVEATLLIASYINYRATPSLLSSTQPSRSRTPAKKPWETENRCFLPSVPRSTKGPTLL</sequence>
<dbReference type="SMART" id="SM00295">
    <property type="entry name" value="B41"/>
    <property type="match status" value="1"/>
</dbReference>
<dbReference type="Proteomes" id="UP000694563">
    <property type="component" value="Chromosome 6"/>
</dbReference>
<reference evidence="8" key="2">
    <citation type="submission" date="2025-08" db="UniProtKB">
        <authorList>
            <consortium name="Ensembl"/>
        </authorList>
    </citation>
    <scope>IDENTIFICATION</scope>
</reference>
<feature type="domain" description="PH" evidence="5">
    <location>
        <begin position="508"/>
        <end position="602"/>
    </location>
</feature>
<dbReference type="GO" id="GO:0005856">
    <property type="term" value="C:cytoskeleton"/>
    <property type="evidence" value="ECO:0007669"/>
    <property type="project" value="InterPro"/>
</dbReference>
<dbReference type="InterPro" id="IPR035963">
    <property type="entry name" value="FERM_2"/>
</dbReference>
<dbReference type="PROSITE" id="PS50057">
    <property type="entry name" value="FERM_3"/>
    <property type="match status" value="1"/>
</dbReference>
<proteinExistence type="predicted"/>
<dbReference type="Gene3D" id="3.10.20.90">
    <property type="entry name" value="Phosphatidylinositol 3-kinase Catalytic Subunit, Chain A, domain 1"/>
    <property type="match status" value="1"/>
</dbReference>
<evidence type="ECO:0000259" key="7">
    <source>
        <dbReference type="PROSITE" id="PS51016"/>
    </source>
</evidence>
<dbReference type="PROSITE" id="PS50003">
    <property type="entry name" value="PH_DOMAIN"/>
    <property type="match status" value="2"/>
</dbReference>
<keyword evidence="2 3" id="KW-0175">Coiled coil</keyword>
<dbReference type="PANTHER" id="PTHR22903:SF4">
    <property type="entry name" value="PLECKSTRIN HOMOLOGY DOMAIN-CONTAINING FAMILY H MEMBER 1"/>
    <property type="match status" value="1"/>
</dbReference>
<dbReference type="FunFam" id="2.30.29.30:FF:000286">
    <property type="entry name" value="PH-protein kinase domain containing protein"/>
    <property type="match status" value="1"/>
</dbReference>
<gene>
    <name evidence="8" type="primary">PLEKHH1</name>
</gene>
<evidence type="ECO:0000313" key="9">
    <source>
        <dbReference type="Proteomes" id="UP000694563"/>
    </source>
</evidence>
<dbReference type="Pfam" id="PF21989">
    <property type="entry name" value="RA_2"/>
    <property type="match status" value="1"/>
</dbReference>
<evidence type="ECO:0000256" key="2">
    <source>
        <dbReference type="ARBA" id="ARBA00023054"/>
    </source>
</evidence>
<dbReference type="SMART" id="SM00233">
    <property type="entry name" value="PH"/>
    <property type="match status" value="2"/>
</dbReference>
<evidence type="ECO:0000259" key="5">
    <source>
        <dbReference type="PROSITE" id="PS50003"/>
    </source>
</evidence>
<evidence type="ECO:0000256" key="1">
    <source>
        <dbReference type="ARBA" id="ARBA00022737"/>
    </source>
</evidence>
<feature type="domain" description="PH" evidence="5">
    <location>
        <begin position="617"/>
        <end position="725"/>
    </location>
</feature>
<reference evidence="8" key="3">
    <citation type="submission" date="2025-09" db="UniProtKB">
        <authorList>
            <consortium name="Ensembl"/>
        </authorList>
    </citation>
    <scope>IDENTIFICATION</scope>
</reference>
<dbReference type="CDD" id="cd14473">
    <property type="entry name" value="FERM_B-lobe"/>
    <property type="match status" value="1"/>
</dbReference>
<dbReference type="InterPro" id="IPR011993">
    <property type="entry name" value="PH-like_dom_sf"/>
</dbReference>
<dbReference type="InterPro" id="IPR038185">
    <property type="entry name" value="MyTH4_dom_sf"/>
</dbReference>
<dbReference type="Gene3D" id="2.30.29.30">
    <property type="entry name" value="Pleckstrin-homology domain (PH domain)/Phosphotyrosine-binding domain (PTB)"/>
    <property type="match status" value="2"/>
</dbReference>
<evidence type="ECO:0000259" key="6">
    <source>
        <dbReference type="PROSITE" id="PS50057"/>
    </source>
</evidence>
<dbReference type="Gene3D" id="1.20.80.10">
    <property type="match status" value="1"/>
</dbReference>
<feature type="region of interest" description="Disordered" evidence="4">
    <location>
        <begin position="477"/>
        <end position="504"/>
    </location>
</feature>
<dbReference type="InterPro" id="IPR014352">
    <property type="entry name" value="FERM/acyl-CoA-bd_prot_sf"/>
</dbReference>
<dbReference type="InterPro" id="IPR019748">
    <property type="entry name" value="FERM_central"/>
</dbReference>
<dbReference type="SMART" id="SM00139">
    <property type="entry name" value="MyTH4"/>
    <property type="match status" value="1"/>
</dbReference>
<dbReference type="Pfam" id="PF00784">
    <property type="entry name" value="MyTH4"/>
    <property type="match status" value="1"/>
</dbReference>
<dbReference type="SUPFAM" id="SSF50729">
    <property type="entry name" value="PH domain-like"/>
    <property type="match status" value="2"/>
</dbReference>
<dbReference type="Gene3D" id="1.25.40.530">
    <property type="entry name" value="MyTH4 domain"/>
    <property type="match status" value="1"/>
</dbReference>
<feature type="domain" description="FERM" evidence="6">
    <location>
        <begin position="926"/>
        <end position="1254"/>
    </location>
</feature>
<dbReference type="SUPFAM" id="SSF47031">
    <property type="entry name" value="Second domain of FERM"/>
    <property type="match status" value="1"/>
</dbReference>
<accession>A0A8C3YB26</accession>
<feature type="domain" description="MyTH4" evidence="7">
    <location>
        <begin position="761"/>
        <end position="915"/>
    </location>
</feature>
<organism evidence="8 9">
    <name type="scientific">Catharus ustulatus</name>
    <name type="common">Russet-backed thrush</name>
    <name type="synonym">Hylocichla ustulatus</name>
    <dbReference type="NCBI Taxonomy" id="91951"/>
    <lineage>
        <taxon>Eukaryota</taxon>
        <taxon>Metazoa</taxon>
        <taxon>Chordata</taxon>
        <taxon>Craniata</taxon>
        <taxon>Vertebrata</taxon>
        <taxon>Euteleostomi</taxon>
        <taxon>Archelosauria</taxon>
        <taxon>Archosauria</taxon>
        <taxon>Dinosauria</taxon>
        <taxon>Saurischia</taxon>
        <taxon>Theropoda</taxon>
        <taxon>Coelurosauria</taxon>
        <taxon>Aves</taxon>
        <taxon>Neognathae</taxon>
        <taxon>Neoaves</taxon>
        <taxon>Telluraves</taxon>
        <taxon>Australaves</taxon>
        <taxon>Passeriformes</taxon>
        <taxon>Turdidae</taxon>
        <taxon>Catharus</taxon>
    </lineage>
</organism>
<dbReference type="Ensembl" id="ENSCUST00005029494.1">
    <property type="protein sequence ID" value="ENSCUSP00005028509.1"/>
    <property type="gene ID" value="ENSCUSG00005017379.1"/>
</dbReference>
<protein>
    <submittedName>
        <fullName evidence="8">Pleckstrin homology, MyTH4 and FERM domain containing H1</fullName>
    </submittedName>
</protein>
<dbReference type="InterPro" id="IPR019749">
    <property type="entry name" value="Band_41_domain"/>
</dbReference>
<evidence type="ECO:0000256" key="3">
    <source>
        <dbReference type="SAM" id="Coils"/>
    </source>
</evidence>
<evidence type="ECO:0000256" key="4">
    <source>
        <dbReference type="SAM" id="MobiDB-lite"/>
    </source>
</evidence>
<dbReference type="CDD" id="cd13282">
    <property type="entry name" value="PH1_PLEKHH1_PLEKHH2"/>
    <property type="match status" value="1"/>
</dbReference>
<name>A0A8C3YB26_CATUS</name>
<dbReference type="Pfam" id="PF00373">
    <property type="entry name" value="FERM_M"/>
    <property type="match status" value="1"/>
</dbReference>
<reference evidence="8" key="1">
    <citation type="submission" date="2020-10" db="EMBL/GenBank/DDBJ databases">
        <title>Catharus ustulatus (Swainson's thrush) genome, bCatUst1, primary haplotype v2.</title>
        <authorList>
            <person name="Delmore K."/>
            <person name="Vafadar M."/>
            <person name="Formenti G."/>
            <person name="Chow W."/>
            <person name="Pelan S."/>
            <person name="Howe K."/>
            <person name="Rhie A."/>
            <person name="Mountcastle J."/>
            <person name="Haase B."/>
            <person name="Fedrigo O."/>
            <person name="Jarvis E.D."/>
        </authorList>
    </citation>
    <scope>NUCLEOTIDE SEQUENCE [LARGE SCALE GENOMIC DNA]</scope>
</reference>
<dbReference type="SUPFAM" id="SSF54236">
    <property type="entry name" value="Ubiquitin-like"/>
    <property type="match status" value="1"/>
</dbReference>
<keyword evidence="9" id="KW-1185">Reference proteome</keyword>
<feature type="region of interest" description="Disordered" evidence="4">
    <location>
        <begin position="422"/>
        <end position="461"/>
    </location>
</feature>
<keyword evidence="1" id="KW-0677">Repeat</keyword>
<evidence type="ECO:0000313" key="8">
    <source>
        <dbReference type="Ensembl" id="ENSCUSP00005028509.1"/>
    </source>
</evidence>
<dbReference type="InterPro" id="IPR000299">
    <property type="entry name" value="FERM_domain"/>
</dbReference>
<dbReference type="InterPro" id="IPR000857">
    <property type="entry name" value="MyTH4_dom"/>
</dbReference>
<dbReference type="PANTHER" id="PTHR22903">
    <property type="entry name" value="PLEKHH PROTEIN"/>
    <property type="match status" value="1"/>
</dbReference>
<dbReference type="Pfam" id="PF00169">
    <property type="entry name" value="PH"/>
    <property type="match status" value="1"/>
</dbReference>
<feature type="coiled-coil region" evidence="3">
    <location>
        <begin position="29"/>
        <end position="119"/>
    </location>
</feature>
<dbReference type="InterPro" id="IPR029071">
    <property type="entry name" value="Ubiquitin-like_domsf"/>
</dbReference>
<dbReference type="InterPro" id="IPR001849">
    <property type="entry name" value="PH_domain"/>
</dbReference>